<gene>
    <name evidence="1" type="ORF">C8D95_109145</name>
</gene>
<comment type="caution">
    <text evidence="1">The sequence shown here is derived from an EMBL/GenBank/DDBJ whole genome shotgun (WGS) entry which is preliminary data.</text>
</comment>
<dbReference type="Proteomes" id="UP000245390">
    <property type="component" value="Unassembled WGS sequence"/>
</dbReference>
<protein>
    <submittedName>
        <fullName evidence="1">Uncharacterized protein</fullName>
    </submittedName>
</protein>
<dbReference type="RefSeq" id="WP_164721762.1">
    <property type="nucleotide sequence ID" value="NZ_CP034588.1"/>
</dbReference>
<sequence length="51" mass="5615">MPLQLTEIAKARRRIADHNKLLKTSGKALAKTVLPQNAKPVFSSVRSSRSV</sequence>
<evidence type="ECO:0000313" key="1">
    <source>
        <dbReference type="EMBL" id="PWK55057.1"/>
    </source>
</evidence>
<dbReference type="EMBL" id="QGGV01000009">
    <property type="protein sequence ID" value="PWK55057.1"/>
    <property type="molecule type" value="Genomic_DNA"/>
</dbReference>
<keyword evidence="2" id="KW-1185">Reference proteome</keyword>
<name>A0A316GJR7_9RHOB</name>
<dbReference type="AlphaFoldDB" id="A0A316GJR7"/>
<accession>A0A316GJR7</accession>
<organism evidence="1 2">
    <name type="scientific">Silicimonas algicola</name>
    <dbReference type="NCBI Taxonomy" id="1826607"/>
    <lineage>
        <taxon>Bacteria</taxon>
        <taxon>Pseudomonadati</taxon>
        <taxon>Pseudomonadota</taxon>
        <taxon>Alphaproteobacteria</taxon>
        <taxon>Rhodobacterales</taxon>
        <taxon>Paracoccaceae</taxon>
    </lineage>
</organism>
<reference evidence="1 2" key="1">
    <citation type="submission" date="2018-05" db="EMBL/GenBank/DDBJ databases">
        <title>Genomic Encyclopedia of Type Strains, Phase IV (KMG-IV): sequencing the most valuable type-strain genomes for metagenomic binning, comparative biology and taxonomic classification.</title>
        <authorList>
            <person name="Goeker M."/>
        </authorList>
    </citation>
    <scope>NUCLEOTIDE SEQUENCE [LARGE SCALE GENOMIC DNA]</scope>
    <source>
        <strain evidence="1 2">DSM 103371</strain>
    </source>
</reference>
<evidence type="ECO:0000313" key="2">
    <source>
        <dbReference type="Proteomes" id="UP000245390"/>
    </source>
</evidence>
<proteinExistence type="predicted"/>